<evidence type="ECO:0000313" key="2">
    <source>
        <dbReference type="Proteomes" id="UP000032735"/>
    </source>
</evidence>
<organism evidence="1 2">
    <name type="scientific">Xenorhabdus poinarii G6</name>
    <dbReference type="NCBI Taxonomy" id="1354304"/>
    <lineage>
        <taxon>Bacteria</taxon>
        <taxon>Pseudomonadati</taxon>
        <taxon>Pseudomonadota</taxon>
        <taxon>Gammaproteobacteria</taxon>
        <taxon>Enterobacterales</taxon>
        <taxon>Morganellaceae</taxon>
        <taxon>Xenorhabdus</taxon>
    </lineage>
</organism>
<dbReference type="Proteomes" id="UP000032735">
    <property type="component" value="Chromosome"/>
</dbReference>
<proteinExistence type="predicted"/>
<accession>A0A068R5A3</accession>
<name>A0A068R5A3_9GAMM</name>
<evidence type="ECO:0000313" key="1">
    <source>
        <dbReference type="EMBL" id="CDG21260.1"/>
    </source>
</evidence>
<gene>
    <name evidence="1" type="ORF">XPG1_1605</name>
</gene>
<protein>
    <submittedName>
        <fullName evidence="1">Uncharacterized protein</fullName>
    </submittedName>
</protein>
<dbReference type="EMBL" id="FO704551">
    <property type="protein sequence ID" value="CDG21260.1"/>
    <property type="molecule type" value="Genomic_DNA"/>
</dbReference>
<reference evidence="1 2" key="1">
    <citation type="submission" date="2013-07" db="EMBL/GenBank/DDBJ databases">
        <authorList>
            <person name="Genoscope - CEA"/>
        </authorList>
    </citation>
    <scope>NUCLEOTIDE SEQUENCE [LARGE SCALE GENOMIC DNA]</scope>
    <source>
        <strain evidence="1 2">G6</strain>
    </source>
</reference>
<dbReference type="AlphaFoldDB" id="A0A068R5A3"/>
<dbReference type="HOGENOM" id="CLU_2995743_0_0_6"/>
<keyword evidence="2" id="KW-1185">Reference proteome</keyword>
<sequence length="57" mass="6419">MLLTIRNVTRYDSIDEALSAKVYKKVSCQPNITAIKGGSFHFIPTNQKNINESQTFS</sequence>
<dbReference type="KEGG" id="xpo:XPG1_1605"/>